<evidence type="ECO:0000256" key="6">
    <source>
        <dbReference type="SAM" id="MobiDB-lite"/>
    </source>
</evidence>
<dbReference type="PANTHER" id="PTHR13475">
    <property type="entry name" value="NEUGRIN"/>
    <property type="match status" value="1"/>
</dbReference>
<feature type="compositionally biased region" description="Low complexity" evidence="6">
    <location>
        <begin position="35"/>
        <end position="46"/>
    </location>
</feature>
<gene>
    <name evidence="7" type="primary">RRG9</name>
    <name evidence="7" type="ORF">DL546_002536</name>
</gene>
<evidence type="ECO:0000313" key="8">
    <source>
        <dbReference type="Proteomes" id="UP000275385"/>
    </source>
</evidence>
<proteinExistence type="inferred from homology"/>
<feature type="region of interest" description="Disordered" evidence="6">
    <location>
        <begin position="262"/>
        <end position="295"/>
    </location>
</feature>
<feature type="compositionally biased region" description="Basic and acidic residues" evidence="6">
    <location>
        <begin position="97"/>
        <end position="112"/>
    </location>
</feature>
<feature type="compositionally biased region" description="Basic residues" evidence="6">
    <location>
        <begin position="282"/>
        <end position="295"/>
    </location>
</feature>
<dbReference type="Proteomes" id="UP000275385">
    <property type="component" value="Unassembled WGS sequence"/>
</dbReference>
<evidence type="ECO:0000256" key="3">
    <source>
        <dbReference type="ARBA" id="ARBA00010895"/>
    </source>
</evidence>
<comment type="caution">
    <text evidence="7">The sequence shown here is derived from an EMBL/GenBank/DDBJ whole genome shotgun (WGS) entry which is preliminary data.</text>
</comment>
<accession>A0A420XZE3</accession>
<dbReference type="GO" id="GO:0005739">
    <property type="term" value="C:mitochondrion"/>
    <property type="evidence" value="ECO:0007669"/>
    <property type="project" value="UniProtKB-SubCell"/>
</dbReference>
<comment type="subcellular location">
    <subcellularLocation>
        <location evidence="2">Mitochondrion</location>
    </subcellularLocation>
</comment>
<keyword evidence="5" id="KW-0809">Transit peptide</keyword>
<evidence type="ECO:0000256" key="5">
    <source>
        <dbReference type="ARBA" id="ARBA00022946"/>
    </source>
</evidence>
<protein>
    <recommendedName>
        <fullName evidence="4">Required for respiratory growth protein 9, mitochondrial</fullName>
    </recommendedName>
</protein>
<feature type="compositionally biased region" description="Basic and acidic residues" evidence="6">
    <location>
        <begin position="157"/>
        <end position="168"/>
    </location>
</feature>
<organism evidence="7 8">
    <name type="scientific">Coniochaeta pulveracea</name>
    <dbReference type="NCBI Taxonomy" id="177199"/>
    <lineage>
        <taxon>Eukaryota</taxon>
        <taxon>Fungi</taxon>
        <taxon>Dikarya</taxon>
        <taxon>Ascomycota</taxon>
        <taxon>Pezizomycotina</taxon>
        <taxon>Sordariomycetes</taxon>
        <taxon>Sordariomycetidae</taxon>
        <taxon>Coniochaetales</taxon>
        <taxon>Coniochaetaceae</taxon>
        <taxon>Coniochaeta</taxon>
    </lineage>
</organism>
<feature type="region of interest" description="Disordered" evidence="6">
    <location>
        <begin position="27"/>
        <end position="168"/>
    </location>
</feature>
<evidence type="ECO:0000256" key="4">
    <source>
        <dbReference type="ARBA" id="ARBA00013566"/>
    </source>
</evidence>
<feature type="compositionally biased region" description="Low complexity" evidence="6">
    <location>
        <begin position="117"/>
        <end position="128"/>
    </location>
</feature>
<name>A0A420XZE3_9PEZI</name>
<dbReference type="GO" id="GO:0005634">
    <property type="term" value="C:nucleus"/>
    <property type="evidence" value="ECO:0007669"/>
    <property type="project" value="TreeGrafter"/>
</dbReference>
<dbReference type="InterPro" id="IPR010487">
    <property type="entry name" value="NGRN/Rrg9"/>
</dbReference>
<evidence type="ECO:0000256" key="1">
    <source>
        <dbReference type="ARBA" id="ARBA00003548"/>
    </source>
</evidence>
<keyword evidence="8" id="KW-1185">Reference proteome</keyword>
<dbReference type="PANTHER" id="PTHR13475:SF3">
    <property type="entry name" value="NEUGRIN"/>
    <property type="match status" value="1"/>
</dbReference>
<evidence type="ECO:0000313" key="7">
    <source>
        <dbReference type="EMBL" id="RKU40889.1"/>
    </source>
</evidence>
<reference evidence="7 8" key="1">
    <citation type="submission" date="2018-08" db="EMBL/GenBank/DDBJ databases">
        <title>Draft genome of the lignicolous fungus Coniochaeta pulveracea.</title>
        <authorList>
            <person name="Borstlap C.J."/>
            <person name="De Witt R.N."/>
            <person name="Botha A."/>
            <person name="Volschenk H."/>
        </authorList>
    </citation>
    <scope>NUCLEOTIDE SEQUENCE [LARGE SCALE GENOMIC DNA]</scope>
    <source>
        <strain evidence="7 8">CAB683</strain>
    </source>
</reference>
<evidence type="ECO:0000256" key="2">
    <source>
        <dbReference type="ARBA" id="ARBA00004173"/>
    </source>
</evidence>
<dbReference type="AlphaFoldDB" id="A0A420XZE3"/>
<feature type="compositionally biased region" description="Basic and acidic residues" evidence="6">
    <location>
        <begin position="262"/>
        <end position="281"/>
    </location>
</feature>
<dbReference type="Pfam" id="PF06413">
    <property type="entry name" value="Neugrin"/>
    <property type="match status" value="1"/>
</dbReference>
<dbReference type="STRING" id="177199.A0A420XZE3"/>
<dbReference type="EMBL" id="QVQW01000088">
    <property type="protein sequence ID" value="RKU40889.1"/>
    <property type="molecule type" value="Genomic_DNA"/>
</dbReference>
<sequence>MSCSCRTAALRIFVRSVVQTHTPSYSIHTGTATLSSSVRPSVSVTSNPFPASSFRRRLTTTTAKRTEVAGGLESAEGGQSGVSPADSIKPKRTLKEKKREQKAAAAERHVVEGRTGSGSTATPTSPSDTETRGRSKRVLKLKQHEPAKHPNPSDQLPARKEKEHWQTQKDALKEKFPDGWNPRKKLSPDALAGIRALHQQFPEEYTTDVLADKFEVSPEAIRRILKSKWEPNPDEEIERQERWFNRGKKIWATWAELGKKPPERWRKEGITRSPEFHEQRKARAKARSRLARTLM</sequence>
<comment type="function">
    <text evidence="1">Required for respiratory activity and maintenance and expression of the mitochondrial genome.</text>
</comment>
<dbReference type="OrthoDB" id="5578174at2759"/>
<comment type="similarity">
    <text evidence="3">Belongs to the RRG9 family.</text>
</comment>